<dbReference type="PANTHER" id="PTHR42917:SF2">
    <property type="entry name" value="2,4-DIENOYL-COA REDUCTASE [(2E)-ENOYL-COA-PRODUCING]"/>
    <property type="match status" value="1"/>
</dbReference>
<reference evidence="12 13" key="1">
    <citation type="submission" date="2021-07" db="EMBL/GenBank/DDBJ databases">
        <title>Complete genome sequence of nontuberculous Mycobacterium sp. TY59.</title>
        <authorList>
            <person name="Fukushima K."/>
        </authorList>
    </citation>
    <scope>NUCLEOTIDE SEQUENCE [LARGE SCALE GENOMIC DNA]</scope>
    <source>
        <strain evidence="12 13">TY59</strain>
    </source>
</reference>
<dbReference type="InterPro" id="IPR051793">
    <property type="entry name" value="NADH:flavin_oxidoreductase"/>
</dbReference>
<keyword evidence="13" id="KW-1185">Reference proteome</keyword>
<accession>A0ABM7SV95</accession>
<keyword evidence="5" id="KW-0288">FMN</keyword>
<evidence type="ECO:0000256" key="4">
    <source>
        <dbReference type="ARBA" id="ARBA00022630"/>
    </source>
</evidence>
<evidence type="ECO:0000256" key="8">
    <source>
        <dbReference type="ARBA" id="ARBA00023004"/>
    </source>
</evidence>
<evidence type="ECO:0000256" key="9">
    <source>
        <dbReference type="ARBA" id="ARBA00023014"/>
    </source>
</evidence>
<evidence type="ECO:0000313" key="13">
    <source>
        <dbReference type="Proteomes" id="UP000826012"/>
    </source>
</evidence>
<comment type="cofactor">
    <cofactor evidence="1">
        <name>FMN</name>
        <dbReference type="ChEBI" id="CHEBI:58210"/>
    </cofactor>
</comment>
<evidence type="ECO:0000256" key="2">
    <source>
        <dbReference type="ARBA" id="ARBA00001966"/>
    </source>
</evidence>
<reference evidence="12 13" key="2">
    <citation type="submission" date="2021-07" db="EMBL/GenBank/DDBJ databases">
        <authorList>
            <person name="Matsumoto Y."/>
            <person name="Motooka D."/>
            <person name="Nakamura S."/>
        </authorList>
    </citation>
    <scope>NUCLEOTIDE SEQUENCE [LARGE SCALE GENOMIC DNA]</scope>
    <source>
        <strain evidence="12 13">TY59</strain>
    </source>
</reference>
<sequence length="641" mass="68778">MTGFPTLLSPLQVGTVELRNRVVMTATSISEPWRNPLLPADSYIEFARQRAAGGLGLLIAHPFYVNPFGEYPAELQDRHARLAEAVHREGTPLIVQLVHFGATFRTDNDVSRPALWGFDHTQTPEGEPVHKMTGAEIEQVLDAYRRAARLVAQAGCDGVELHGGHGYLIQQSLTPWNNSRKDEWGPSDSGDRTRFARCLIDQVRAEIGANRILGYRTPTDDLRPADDGGQGPRGIAGNLQRLLDTGEIDVLNTTVGYGGPSYDRAIPNYRQPEGANIRYLRRLRESLNTTVPMIGTGRIASAGTAEALLTQGECELVAMTRAYIAEPALIRKLESGQGHRIRPCVAANVCVDRKLAGSPTTSCFHNPAVLREEELRIRPATDRKQVLVVGAGPAGLKSAEIAAQRGHQVRILDAGTRTGGRLRAVELTAAADLASSLDHLVNELAEAQVKVELGVEVTAAMLADLAPDHVVLATGATFAPDLVGAEHMISTAAALSGSVHDDVLVYDTLGTNEAALVAEALAADGRSVTFVTCYETVMPFGGTLHRFEAPRTWHRRLKRIITQGILGDLEDGVATIVRPDGETIDELAVGSVVAAVPMQPALSLLPVVQALSIPHSVVGDAVAPRTAFDSFKEAHQAALAI</sequence>
<evidence type="ECO:0000256" key="6">
    <source>
        <dbReference type="ARBA" id="ARBA00022723"/>
    </source>
</evidence>
<evidence type="ECO:0000256" key="3">
    <source>
        <dbReference type="ARBA" id="ARBA00011048"/>
    </source>
</evidence>
<feature type="domain" description="FAD/NAD(P)-binding" evidence="11">
    <location>
        <begin position="385"/>
        <end position="487"/>
    </location>
</feature>
<keyword evidence="9" id="KW-0411">Iron-sulfur</keyword>
<dbReference type="EMBL" id="AP024828">
    <property type="protein sequence ID" value="BCZ22065.1"/>
    <property type="molecule type" value="Genomic_DNA"/>
</dbReference>
<evidence type="ECO:0000259" key="10">
    <source>
        <dbReference type="Pfam" id="PF00724"/>
    </source>
</evidence>
<evidence type="ECO:0000256" key="5">
    <source>
        <dbReference type="ARBA" id="ARBA00022643"/>
    </source>
</evidence>
<organism evidence="12 13">
    <name type="scientific">Mycobacterium senriense</name>
    <dbReference type="NCBI Taxonomy" id="2775496"/>
    <lineage>
        <taxon>Bacteria</taxon>
        <taxon>Bacillati</taxon>
        <taxon>Actinomycetota</taxon>
        <taxon>Actinomycetes</taxon>
        <taxon>Mycobacteriales</taxon>
        <taxon>Mycobacteriaceae</taxon>
        <taxon>Mycobacterium</taxon>
        <taxon>Mycobacterium avium complex (MAC)</taxon>
    </lineage>
</organism>
<dbReference type="Pfam" id="PF00724">
    <property type="entry name" value="Oxidored_FMN"/>
    <property type="match status" value="1"/>
</dbReference>
<comment type="cofactor">
    <cofactor evidence="2">
        <name>[4Fe-4S] cluster</name>
        <dbReference type="ChEBI" id="CHEBI:49883"/>
    </cofactor>
</comment>
<name>A0ABM7SV95_9MYCO</name>
<dbReference type="InterPro" id="IPR013785">
    <property type="entry name" value="Aldolase_TIM"/>
</dbReference>
<dbReference type="InterPro" id="IPR023753">
    <property type="entry name" value="FAD/NAD-binding_dom"/>
</dbReference>
<proteinExistence type="inferred from homology"/>
<evidence type="ECO:0008006" key="14">
    <source>
        <dbReference type="Google" id="ProtNLM"/>
    </source>
</evidence>
<dbReference type="Proteomes" id="UP000826012">
    <property type="component" value="Chromosome"/>
</dbReference>
<keyword evidence="7" id="KW-0560">Oxidoreductase</keyword>
<feature type="domain" description="NADH:flavin oxidoreductase/NADH oxidase N-terminal" evidence="10">
    <location>
        <begin position="7"/>
        <end position="336"/>
    </location>
</feature>
<dbReference type="SUPFAM" id="SSF51971">
    <property type="entry name" value="Nucleotide-binding domain"/>
    <property type="match status" value="1"/>
</dbReference>
<evidence type="ECO:0000313" key="12">
    <source>
        <dbReference type="EMBL" id="BCZ22065.1"/>
    </source>
</evidence>
<dbReference type="InterPro" id="IPR036188">
    <property type="entry name" value="FAD/NAD-bd_sf"/>
</dbReference>
<gene>
    <name evidence="12" type="ORF">MTY59_19200</name>
</gene>
<keyword evidence="4" id="KW-0285">Flavoprotein</keyword>
<evidence type="ECO:0000256" key="1">
    <source>
        <dbReference type="ARBA" id="ARBA00001917"/>
    </source>
</evidence>
<protein>
    <recommendedName>
        <fullName evidence="14">2,4-dienoyl-CoA reductase</fullName>
    </recommendedName>
</protein>
<keyword evidence="8" id="KW-0408">Iron</keyword>
<dbReference type="Gene3D" id="3.50.50.60">
    <property type="entry name" value="FAD/NAD(P)-binding domain"/>
    <property type="match status" value="1"/>
</dbReference>
<keyword evidence="6" id="KW-0479">Metal-binding</keyword>
<dbReference type="RefSeq" id="WP_221045423.1">
    <property type="nucleotide sequence ID" value="NZ_AP024828.1"/>
</dbReference>
<dbReference type="InterPro" id="IPR001155">
    <property type="entry name" value="OxRdtase_FMN_N"/>
</dbReference>
<dbReference type="PANTHER" id="PTHR42917">
    <property type="entry name" value="2,4-DIENOYL-COA REDUCTASE"/>
    <property type="match status" value="1"/>
</dbReference>
<dbReference type="Pfam" id="PF07992">
    <property type="entry name" value="Pyr_redox_2"/>
    <property type="match status" value="1"/>
</dbReference>
<dbReference type="Gene3D" id="3.20.20.70">
    <property type="entry name" value="Aldolase class I"/>
    <property type="match status" value="1"/>
</dbReference>
<evidence type="ECO:0000259" key="11">
    <source>
        <dbReference type="Pfam" id="PF07992"/>
    </source>
</evidence>
<dbReference type="SUPFAM" id="SSF51395">
    <property type="entry name" value="FMN-linked oxidoreductases"/>
    <property type="match status" value="1"/>
</dbReference>
<evidence type="ECO:0000256" key="7">
    <source>
        <dbReference type="ARBA" id="ARBA00023002"/>
    </source>
</evidence>
<dbReference type="Gene3D" id="3.40.50.720">
    <property type="entry name" value="NAD(P)-binding Rossmann-like Domain"/>
    <property type="match status" value="1"/>
</dbReference>
<comment type="similarity">
    <text evidence="3">In the N-terminal section; belongs to the NADH:flavin oxidoreductase/NADH oxidase family.</text>
</comment>